<dbReference type="Pfam" id="PF00023">
    <property type="entry name" value="Ank"/>
    <property type="match status" value="1"/>
</dbReference>
<feature type="repeat" description="ANK" evidence="3">
    <location>
        <begin position="840"/>
        <end position="872"/>
    </location>
</feature>
<feature type="repeat" description="ANK" evidence="3">
    <location>
        <begin position="1266"/>
        <end position="1298"/>
    </location>
</feature>
<dbReference type="InterPro" id="IPR027417">
    <property type="entry name" value="P-loop_NTPase"/>
</dbReference>
<dbReference type="InterPro" id="IPR054471">
    <property type="entry name" value="GPIID_WHD"/>
</dbReference>
<dbReference type="SUPFAM" id="SSF48403">
    <property type="entry name" value="Ankyrin repeat"/>
    <property type="match status" value="2"/>
</dbReference>
<dbReference type="Pfam" id="PF12796">
    <property type="entry name" value="Ank_2"/>
    <property type="match status" value="3"/>
</dbReference>
<evidence type="ECO:0000256" key="2">
    <source>
        <dbReference type="ARBA" id="ARBA00023043"/>
    </source>
</evidence>
<dbReference type="PROSITE" id="PS50088">
    <property type="entry name" value="ANK_REPEAT"/>
    <property type="match status" value="7"/>
</dbReference>
<feature type="repeat" description="ANK" evidence="3">
    <location>
        <begin position="1299"/>
        <end position="1331"/>
    </location>
</feature>
<dbReference type="Pfam" id="PF24883">
    <property type="entry name" value="NPHP3_N"/>
    <property type="match status" value="1"/>
</dbReference>
<organism evidence="7 8">
    <name type="scientific">Orbilia oligospora</name>
    <name type="common">Nematode-trapping fungus</name>
    <name type="synonym">Arthrobotrys oligospora</name>
    <dbReference type="NCBI Taxonomy" id="2813651"/>
    <lineage>
        <taxon>Eukaryota</taxon>
        <taxon>Fungi</taxon>
        <taxon>Dikarya</taxon>
        <taxon>Ascomycota</taxon>
        <taxon>Pezizomycotina</taxon>
        <taxon>Orbiliomycetes</taxon>
        <taxon>Orbiliales</taxon>
        <taxon>Orbiliaceae</taxon>
        <taxon>Orbilia</taxon>
    </lineage>
</organism>
<feature type="domain" description="Nucleoside phosphorylase" evidence="4">
    <location>
        <begin position="17"/>
        <end position="284"/>
    </location>
</feature>
<evidence type="ECO:0000313" key="7">
    <source>
        <dbReference type="EMBL" id="KAF3283208.1"/>
    </source>
</evidence>
<dbReference type="PANTHER" id="PTHR24198:SF165">
    <property type="entry name" value="ANKYRIN REPEAT-CONTAINING PROTEIN-RELATED"/>
    <property type="match status" value="1"/>
</dbReference>
<dbReference type="Pfam" id="PF01048">
    <property type="entry name" value="PNP_UDP_1"/>
    <property type="match status" value="1"/>
</dbReference>
<dbReference type="Gene3D" id="3.40.50.300">
    <property type="entry name" value="P-loop containing nucleotide triphosphate hydrolases"/>
    <property type="match status" value="1"/>
</dbReference>
<proteinExistence type="predicted"/>
<accession>A0A7C8REF1</accession>
<dbReference type="Pfam" id="PF22939">
    <property type="entry name" value="WHD_GPIID"/>
    <property type="match status" value="1"/>
</dbReference>
<dbReference type="SUPFAM" id="SSF53167">
    <property type="entry name" value="Purine and uridine phosphorylases"/>
    <property type="match status" value="1"/>
</dbReference>
<feature type="repeat" description="ANK" evidence="3">
    <location>
        <begin position="977"/>
        <end position="1009"/>
    </location>
</feature>
<feature type="repeat" description="ANK" evidence="3">
    <location>
        <begin position="873"/>
        <end position="905"/>
    </location>
</feature>
<dbReference type="Proteomes" id="UP000474640">
    <property type="component" value="Unassembled WGS sequence"/>
</dbReference>
<dbReference type="Gene3D" id="1.25.40.20">
    <property type="entry name" value="Ankyrin repeat-containing domain"/>
    <property type="match status" value="3"/>
</dbReference>
<protein>
    <submittedName>
        <fullName evidence="7">Uncharacterized protein</fullName>
    </submittedName>
</protein>
<comment type="caution">
    <text evidence="7">The sequence shown here is derived from an EMBL/GenBank/DDBJ whole genome shotgun (WGS) entry which is preliminary data.</text>
</comment>
<dbReference type="PROSITE" id="PS50297">
    <property type="entry name" value="ANK_REP_REGION"/>
    <property type="match status" value="5"/>
</dbReference>
<evidence type="ECO:0000313" key="8">
    <source>
        <dbReference type="Proteomes" id="UP000474640"/>
    </source>
</evidence>
<feature type="repeat" description="ANK" evidence="3">
    <location>
        <begin position="1043"/>
        <end position="1068"/>
    </location>
</feature>
<dbReference type="Gene3D" id="3.40.50.1580">
    <property type="entry name" value="Nucleoside phosphorylase domain"/>
    <property type="match status" value="1"/>
</dbReference>
<gene>
    <name evidence="7" type="ORF">TWF970_001186</name>
</gene>
<dbReference type="PANTHER" id="PTHR24198">
    <property type="entry name" value="ANKYRIN REPEAT AND PROTEIN KINASE DOMAIN-CONTAINING PROTEIN"/>
    <property type="match status" value="1"/>
</dbReference>
<dbReference type="GO" id="GO:0009116">
    <property type="term" value="P:nucleoside metabolic process"/>
    <property type="evidence" value="ECO:0007669"/>
    <property type="project" value="InterPro"/>
</dbReference>
<evidence type="ECO:0000259" key="4">
    <source>
        <dbReference type="Pfam" id="PF01048"/>
    </source>
</evidence>
<dbReference type="InterPro" id="IPR002110">
    <property type="entry name" value="Ankyrin_rpt"/>
</dbReference>
<dbReference type="InterPro" id="IPR000845">
    <property type="entry name" value="Nucleoside_phosphorylase_d"/>
</dbReference>
<name>A0A7C8REF1_ORBOL</name>
<feature type="domain" description="Nephrocystin 3-like N-terminal" evidence="6">
    <location>
        <begin position="347"/>
        <end position="507"/>
    </location>
</feature>
<dbReference type="SUPFAM" id="SSF52540">
    <property type="entry name" value="P-loop containing nucleoside triphosphate hydrolases"/>
    <property type="match status" value="1"/>
</dbReference>
<evidence type="ECO:0000256" key="3">
    <source>
        <dbReference type="PROSITE-ProRule" id="PRU00023"/>
    </source>
</evidence>
<feature type="domain" description="GPI inositol-deacylase winged helix" evidence="5">
    <location>
        <begin position="624"/>
        <end position="699"/>
    </location>
</feature>
<dbReference type="OrthoDB" id="195446at2759"/>
<sequence>MDSAMSIHPKTREEYTIGWICALPKEQIAAVPMLDQRHSDPKLYKSPNDTNAYFFGSIGRHDVVITCLPLKCYGTNRTAKAAAQMLNNFPSIKITFMVGIGAGIPTKVELGDVVVGTEWAQWDFGKVNGDGVFEHTGRKCFPPDELLSVMSKIRTEHSLRGYTQIPEYIQNLGMERPHLASEYCLRPDATEKSQSTLNRNPEDIRIHYGLIASGNQVVKDAKVRDDINKRLEGQVLCLEMEAAGLVGIPAVVIRGICDYADSNKNDDWQEYAAAVAAACAKEFITSIEPAAAREIQISREDFDRVVNEIAILRGSLAGDEERKILEWITPIDDSAQHNDFFNRRQPGTGNWFLNSSKYQNWLHTPKSILYCPGIPGAGKTILTSVVINDLLDRYSYDPAVGIAYIYFNFQGSAHLRIDDLLSNLLKQLLRIQNTLPKYIRQLYNRYRGGGRPSRAEIMDSIHAISAAYSRFFIIIDALDEYEERSEFLEKVFEIHELQQLGIFATSRPIPDIKDKFKGKETYTECEIRASDGDVRLYLEGQILRLGTNAIKSNKEIIKNRISGLVQGMFLLAHLQFEAIKGMTTLKAIRQILGGFGSGGTASNSAYDSTYRSIMERIRGNDKQSATTLKVLAWIACASRRLTKAELQHAIAVEPEAPTGIDNDNISDIEDLISPCLGLVTIDKESNIVRLIHYTAQEYFDRTKQYWFSNPHDYLAETSIIYLSYDNFKSGPCLDEKGLEERVQSNAFYIYAAHNIGYHIRRSSPERTETLSSILHLLLNDNLRLACVQVPLLTEQPNSLRWRYRIDGMQALHVAAYYGLTRAVGVLLAERRPNLEAKENYGQTPLSLAAAGGHKDVVELLIKGGANLEAKDRYNETPLYVAISNRRETVTKLLIESGGDVSIKNRFNTTLIKAAIKAEHEGITRLLIERMMDVEVEGQYPLIACIAARYGYEDTMKQLIERGVDLNATVASIQNPFRGSSPLWLAIEAQHEGVIGLMVNAGVDLEQRHGHNWETPIFFVARRGYEAVVRALARRANLEAKDGTGRTPLLIAAKNGHRGCVEILLEKGALVTPDVLWAAFDNQNEDIAMLLSAAVQDPEAEDYIGRTPLLINSDAWESQGEKLMRAAVLNGYESTIRLLIQSKVKIKVETLWVAVSKAYKLVAGLLNLNAEFEAETIPIALLRREEIVRLILENVEDLKVQIANQLVSCAMSMGGGYIAELLIDKVADLKNVDKRQMALYYAVVYGSEYFVRNVVETGVDLEYKDEYDYTPLMAAIHFDNNGLVEFLILKGASLETKTKDGQAPLLIAARRGRVKIIELLIHNGANLESKNNESRTPLSIAAKNGPESTVKLLVEKGANWRTADENGDTPLSLARKVEHKSIVQFLTDLSICRS</sequence>
<evidence type="ECO:0000259" key="6">
    <source>
        <dbReference type="Pfam" id="PF24883"/>
    </source>
</evidence>
<dbReference type="InterPro" id="IPR035994">
    <property type="entry name" value="Nucleoside_phosphorylase_sf"/>
</dbReference>
<dbReference type="PRINTS" id="PR01415">
    <property type="entry name" value="ANKYRIN"/>
</dbReference>
<evidence type="ECO:0000259" key="5">
    <source>
        <dbReference type="Pfam" id="PF22939"/>
    </source>
</evidence>
<dbReference type="GO" id="GO:0003824">
    <property type="term" value="F:catalytic activity"/>
    <property type="evidence" value="ECO:0007669"/>
    <property type="project" value="InterPro"/>
</dbReference>
<keyword evidence="1" id="KW-0677">Repeat</keyword>
<reference evidence="7 8" key="1">
    <citation type="submission" date="2020-01" db="EMBL/GenBank/DDBJ databases">
        <authorList>
            <person name="Palmer J.M."/>
        </authorList>
    </citation>
    <scope>NUCLEOTIDE SEQUENCE [LARGE SCALE GENOMIC DNA]</scope>
    <source>
        <strain evidence="7 8">TWF970</strain>
    </source>
</reference>
<dbReference type="InterPro" id="IPR036770">
    <property type="entry name" value="Ankyrin_rpt-contain_sf"/>
</dbReference>
<keyword evidence="2 3" id="KW-0040">ANK repeat</keyword>
<evidence type="ECO:0000256" key="1">
    <source>
        <dbReference type="ARBA" id="ARBA00022737"/>
    </source>
</evidence>
<dbReference type="EMBL" id="JAABOJ010000011">
    <property type="protein sequence ID" value="KAF3283208.1"/>
    <property type="molecule type" value="Genomic_DNA"/>
</dbReference>
<dbReference type="InterPro" id="IPR056884">
    <property type="entry name" value="NPHP3-like_N"/>
</dbReference>
<feature type="repeat" description="ANK" evidence="3">
    <location>
        <begin position="1332"/>
        <end position="1364"/>
    </location>
</feature>
<dbReference type="SMART" id="SM00248">
    <property type="entry name" value="ANK"/>
    <property type="match status" value="14"/>
</dbReference>